<feature type="region of interest" description="Disordered" evidence="1">
    <location>
        <begin position="1"/>
        <end position="23"/>
    </location>
</feature>
<feature type="compositionally biased region" description="Basic residues" evidence="1">
    <location>
        <begin position="1"/>
        <end position="10"/>
    </location>
</feature>
<dbReference type="EMBL" id="OX395141">
    <property type="protein sequence ID" value="CAI5795425.1"/>
    <property type="molecule type" value="Genomic_DNA"/>
</dbReference>
<evidence type="ECO:0000256" key="1">
    <source>
        <dbReference type="SAM" id="MobiDB-lite"/>
    </source>
</evidence>
<protein>
    <submittedName>
        <fullName evidence="2">Uncharacterized protein</fullName>
    </submittedName>
</protein>
<name>A0AA35LFL3_9SAUR</name>
<accession>A0AA35LFL3</accession>
<organism evidence="2 3">
    <name type="scientific">Podarcis lilfordi</name>
    <name type="common">Lilford's wall lizard</name>
    <dbReference type="NCBI Taxonomy" id="74358"/>
    <lineage>
        <taxon>Eukaryota</taxon>
        <taxon>Metazoa</taxon>
        <taxon>Chordata</taxon>
        <taxon>Craniata</taxon>
        <taxon>Vertebrata</taxon>
        <taxon>Euteleostomi</taxon>
        <taxon>Lepidosauria</taxon>
        <taxon>Squamata</taxon>
        <taxon>Bifurcata</taxon>
        <taxon>Unidentata</taxon>
        <taxon>Episquamata</taxon>
        <taxon>Laterata</taxon>
        <taxon>Lacertibaenia</taxon>
        <taxon>Lacertidae</taxon>
        <taxon>Podarcis</taxon>
    </lineage>
</organism>
<gene>
    <name evidence="2" type="ORF">PODLI_1B022222</name>
</gene>
<evidence type="ECO:0000313" key="2">
    <source>
        <dbReference type="EMBL" id="CAI5795425.1"/>
    </source>
</evidence>
<evidence type="ECO:0000313" key="3">
    <source>
        <dbReference type="Proteomes" id="UP001178461"/>
    </source>
</evidence>
<sequence>MPVAKRRGSRSRPEDGPPHGARGVPVQYFLTRKQGCHLLFVQHQGSCFYNGADYRRHFCLLCRPKWWMEGHF</sequence>
<proteinExistence type="predicted"/>
<keyword evidence="3" id="KW-1185">Reference proteome</keyword>
<dbReference type="AlphaFoldDB" id="A0AA35LFL3"/>
<reference evidence="2" key="1">
    <citation type="submission" date="2022-12" db="EMBL/GenBank/DDBJ databases">
        <authorList>
            <person name="Alioto T."/>
            <person name="Alioto T."/>
            <person name="Gomez Garrido J."/>
        </authorList>
    </citation>
    <scope>NUCLEOTIDE SEQUENCE</scope>
</reference>
<dbReference type="Proteomes" id="UP001178461">
    <property type="component" value="Chromosome 15"/>
</dbReference>